<dbReference type="PANTHER" id="PTHR31585:SF5">
    <property type="entry name" value="RNA-BINDING S4 DOMAIN-CONTAINING PROTEIN"/>
    <property type="match status" value="1"/>
</dbReference>
<feature type="transmembrane region" description="Helical" evidence="7">
    <location>
        <begin position="339"/>
        <end position="359"/>
    </location>
</feature>
<dbReference type="InterPro" id="IPR036259">
    <property type="entry name" value="MFS_trans_sf"/>
</dbReference>
<comment type="subcellular location">
    <subcellularLocation>
        <location evidence="1">Membrane</location>
        <topology evidence="1">Multi-pass membrane protein</topology>
    </subcellularLocation>
</comment>
<sequence>MASFKSSGIWLKSTSSLSMLSCESLSLSMDSLPPELRGNPLDLHPPLSSNPCTMGERREYTFYGLEQDGALRPGGQVPLLTRQRIGLLLNYVAIGALYGGINIALVPFLNKYLEVPQYQTRATSTVINMAWSFKVFAGFLIDSVKICRYRRKPYLIIGWTLCITSLLYLETFDVPGAGSAHEIWRYVVLLTLGTLGYLLANVAADAIVVDIAQREPLPTRGHTQVIVYAAEAFGMTIMSLFVTGTLNGPESGGSFSWSLNSNQVILVLAACAVMPLVGSIWFLHEDLTAQTVPIFSFFDMASCSVAPQQPQPETAPLDSSLNFGARCQLIWRLVQRRTMWQLLMFEFVASFCLTIDSSAKSLIEMNWVNVQLWPKAIEVAVWSLVFIGGLLIARFFLLHSAWRRIYCAATVWAVGVDFIRVACTVFNVVRNRNFWLYMQVLAAPAMALRFLVLLLPIVELIPRGIEGTTYGLVTSFRNMAIPFGRTAYKAIDSYFSISSEDVHLDSDSTRLRVIYTYLIGWAFQLTSLAFIGLLPRQKLEVQQLRYYYGGYSTSAGWIVIIVLSSVLMYLTTVNVLSLFKSTSCFRIVGGSGCGSQGS</sequence>
<dbReference type="InterPro" id="IPR039309">
    <property type="entry name" value="BT1"/>
</dbReference>
<feature type="transmembrane region" description="Helical" evidence="7">
    <location>
        <begin position="183"/>
        <end position="204"/>
    </location>
</feature>
<accession>A0AAV0UDE1</accession>
<evidence type="ECO:0000313" key="8">
    <source>
        <dbReference type="EMBL" id="CAI5733860.1"/>
    </source>
</evidence>
<dbReference type="Pfam" id="PF03092">
    <property type="entry name" value="BT1"/>
    <property type="match status" value="1"/>
</dbReference>
<feature type="transmembrane region" description="Helical" evidence="7">
    <location>
        <begin position="88"/>
        <end position="110"/>
    </location>
</feature>
<keyword evidence="4 7" id="KW-0812">Transmembrane</keyword>
<evidence type="ECO:0000256" key="5">
    <source>
        <dbReference type="ARBA" id="ARBA00022989"/>
    </source>
</evidence>
<dbReference type="AlphaFoldDB" id="A0AAV0UDE1"/>
<gene>
    <name evidence="8" type="ORF">PDE001_LOCUS5533</name>
</gene>
<feature type="transmembrane region" description="Helical" evidence="7">
    <location>
        <begin position="514"/>
        <end position="534"/>
    </location>
</feature>
<dbReference type="Proteomes" id="UP001162029">
    <property type="component" value="Unassembled WGS sequence"/>
</dbReference>
<name>A0AAV0UDE1_9STRA</name>
<feature type="transmembrane region" description="Helical" evidence="7">
    <location>
        <begin position="122"/>
        <end position="141"/>
    </location>
</feature>
<feature type="transmembrane region" description="Helical" evidence="7">
    <location>
        <begin position="264"/>
        <end position="283"/>
    </location>
</feature>
<protein>
    <recommendedName>
        <fullName evidence="10">Transmembrane protein</fullName>
    </recommendedName>
</protein>
<evidence type="ECO:0000256" key="7">
    <source>
        <dbReference type="SAM" id="Phobius"/>
    </source>
</evidence>
<comment type="caution">
    <text evidence="8">The sequence shown here is derived from an EMBL/GenBank/DDBJ whole genome shotgun (WGS) entry which is preliminary data.</text>
</comment>
<evidence type="ECO:0000256" key="3">
    <source>
        <dbReference type="ARBA" id="ARBA00022448"/>
    </source>
</evidence>
<evidence type="ECO:0000256" key="6">
    <source>
        <dbReference type="ARBA" id="ARBA00023136"/>
    </source>
</evidence>
<keyword evidence="5 7" id="KW-1133">Transmembrane helix</keyword>
<organism evidence="8 9">
    <name type="scientific">Peronospora destructor</name>
    <dbReference type="NCBI Taxonomy" id="86335"/>
    <lineage>
        <taxon>Eukaryota</taxon>
        <taxon>Sar</taxon>
        <taxon>Stramenopiles</taxon>
        <taxon>Oomycota</taxon>
        <taxon>Peronosporomycetes</taxon>
        <taxon>Peronosporales</taxon>
        <taxon>Peronosporaceae</taxon>
        <taxon>Peronospora</taxon>
    </lineage>
</organism>
<comment type="similarity">
    <text evidence="2">Belongs to the major facilitator superfamily. Folate-biopterin transporter (TC 2.A.71) family.</text>
</comment>
<keyword evidence="6 7" id="KW-0472">Membrane</keyword>
<evidence type="ECO:0008006" key="10">
    <source>
        <dbReference type="Google" id="ProtNLM"/>
    </source>
</evidence>
<keyword evidence="9" id="KW-1185">Reference proteome</keyword>
<feature type="transmembrane region" description="Helical" evidence="7">
    <location>
        <begin position="225"/>
        <end position="244"/>
    </location>
</feature>
<dbReference type="GO" id="GO:0016020">
    <property type="term" value="C:membrane"/>
    <property type="evidence" value="ECO:0007669"/>
    <property type="project" value="UniProtKB-SubCell"/>
</dbReference>
<evidence type="ECO:0000256" key="4">
    <source>
        <dbReference type="ARBA" id="ARBA00022692"/>
    </source>
</evidence>
<feature type="transmembrane region" description="Helical" evidence="7">
    <location>
        <begin position="153"/>
        <end position="171"/>
    </location>
</feature>
<evidence type="ECO:0000256" key="1">
    <source>
        <dbReference type="ARBA" id="ARBA00004141"/>
    </source>
</evidence>
<evidence type="ECO:0000313" key="9">
    <source>
        <dbReference type="Proteomes" id="UP001162029"/>
    </source>
</evidence>
<reference evidence="8" key="1">
    <citation type="submission" date="2022-12" db="EMBL/GenBank/DDBJ databases">
        <authorList>
            <person name="Webb A."/>
        </authorList>
    </citation>
    <scope>NUCLEOTIDE SEQUENCE</scope>
    <source>
        <strain evidence="8">Pd1</strain>
    </source>
</reference>
<evidence type="ECO:0000256" key="2">
    <source>
        <dbReference type="ARBA" id="ARBA00007015"/>
    </source>
</evidence>
<feature type="transmembrane region" description="Helical" evidence="7">
    <location>
        <begin position="554"/>
        <end position="576"/>
    </location>
</feature>
<dbReference type="SUPFAM" id="SSF103473">
    <property type="entry name" value="MFS general substrate transporter"/>
    <property type="match status" value="1"/>
</dbReference>
<feature type="transmembrane region" description="Helical" evidence="7">
    <location>
        <begin position="434"/>
        <end position="455"/>
    </location>
</feature>
<feature type="transmembrane region" description="Helical" evidence="7">
    <location>
        <begin position="379"/>
        <end position="398"/>
    </location>
</feature>
<dbReference type="EMBL" id="CANTFM010001025">
    <property type="protein sequence ID" value="CAI5733860.1"/>
    <property type="molecule type" value="Genomic_DNA"/>
</dbReference>
<keyword evidence="3" id="KW-0813">Transport</keyword>
<proteinExistence type="inferred from homology"/>
<dbReference type="PANTHER" id="PTHR31585">
    <property type="entry name" value="FOLATE-BIOPTERIN TRANSPORTER 1, CHLOROPLASTIC"/>
    <property type="match status" value="1"/>
</dbReference>